<keyword evidence="10" id="KW-1185">Reference proteome</keyword>
<dbReference type="GO" id="GO:0009253">
    <property type="term" value="P:peptidoglycan catabolic process"/>
    <property type="evidence" value="ECO:0007669"/>
    <property type="project" value="InterPro"/>
</dbReference>
<dbReference type="Proteomes" id="UP000555546">
    <property type="component" value="Unassembled WGS sequence"/>
</dbReference>
<feature type="transmembrane region" description="Helical" evidence="8">
    <location>
        <begin position="204"/>
        <end position="222"/>
    </location>
</feature>
<dbReference type="InterPro" id="IPR034690">
    <property type="entry name" value="Endolysin_T4_type"/>
</dbReference>
<dbReference type="EMBL" id="JACIJG010000027">
    <property type="protein sequence ID" value="MBB5704272.1"/>
    <property type="molecule type" value="Genomic_DNA"/>
</dbReference>
<dbReference type="SUPFAM" id="SSF53955">
    <property type="entry name" value="Lysozyme-like"/>
    <property type="match status" value="1"/>
</dbReference>
<proteinExistence type="inferred from homology"/>
<dbReference type="PANTHER" id="PTHR38107:SF3">
    <property type="entry name" value="LYSOZYME RRRD-RELATED"/>
    <property type="match status" value="1"/>
</dbReference>
<keyword evidence="4 7" id="KW-0378">Hydrolase</keyword>
<evidence type="ECO:0000256" key="2">
    <source>
        <dbReference type="ARBA" id="ARBA00022529"/>
    </source>
</evidence>
<sequence>MTRRINAAGLSLVKQWEGLRTTAYRDVAGVLTIGYGHTSAAGSPKVTPGMAIGDKEAERILKADLAKFEARVDRLVKVPLTDNQFSALVSFDFNTGALDKSTLLKKLNNGDYAAVPVELMKWVHADGKKVQGLVNRRAAEAGLWAKGDFVSSNYVPAKTAANKTDVATIGGAGAAGAAAAIGPVIPEVTKAITDQQDELSSGQWVRVAIAAVIVGLTLYGVYRKIRP</sequence>
<evidence type="ECO:0000313" key="10">
    <source>
        <dbReference type="Proteomes" id="UP000555546"/>
    </source>
</evidence>
<dbReference type="GO" id="GO:0003796">
    <property type="term" value="F:lysozyme activity"/>
    <property type="evidence" value="ECO:0007669"/>
    <property type="project" value="UniProtKB-EC"/>
</dbReference>
<evidence type="ECO:0000313" key="9">
    <source>
        <dbReference type="EMBL" id="MBB5704272.1"/>
    </source>
</evidence>
<evidence type="ECO:0000256" key="1">
    <source>
        <dbReference type="ARBA" id="ARBA00000632"/>
    </source>
</evidence>
<dbReference type="InterPro" id="IPR002196">
    <property type="entry name" value="Glyco_hydro_24"/>
</dbReference>
<comment type="catalytic activity">
    <reaction evidence="1 7">
        <text>Hydrolysis of (1-&gt;4)-beta-linkages between N-acetylmuramic acid and N-acetyl-D-glucosamine residues in a peptidoglycan and between N-acetyl-D-glucosamine residues in chitodextrins.</text>
        <dbReference type="EC" id="3.2.1.17"/>
    </reaction>
</comment>
<dbReference type="InterPro" id="IPR023347">
    <property type="entry name" value="Lysozyme_dom_sf"/>
</dbReference>
<dbReference type="GO" id="GO:0031640">
    <property type="term" value="P:killing of cells of another organism"/>
    <property type="evidence" value="ECO:0007669"/>
    <property type="project" value="UniProtKB-KW"/>
</dbReference>
<keyword evidence="3 7" id="KW-0081">Bacteriolytic enzyme</keyword>
<keyword evidence="2 7" id="KW-0929">Antimicrobial</keyword>
<dbReference type="AlphaFoldDB" id="A0A7W9B193"/>
<comment type="similarity">
    <text evidence="7">Belongs to the glycosyl hydrolase 24 family.</text>
</comment>
<name>A0A7W9B193_9HYPH</name>
<dbReference type="Gene3D" id="1.10.530.40">
    <property type="match status" value="1"/>
</dbReference>
<keyword evidence="8" id="KW-0812">Transmembrane</keyword>
<dbReference type="EC" id="3.2.1.17" evidence="7"/>
<dbReference type="PANTHER" id="PTHR38107">
    <property type="match status" value="1"/>
</dbReference>
<dbReference type="GO" id="GO:0016998">
    <property type="term" value="P:cell wall macromolecule catabolic process"/>
    <property type="evidence" value="ECO:0007669"/>
    <property type="project" value="InterPro"/>
</dbReference>
<protein>
    <recommendedName>
        <fullName evidence="7">Lysozyme</fullName>
        <ecNumber evidence="7">3.2.1.17</ecNumber>
    </recommendedName>
</protein>
<dbReference type="Pfam" id="PF00959">
    <property type="entry name" value="Phage_lysozyme"/>
    <property type="match status" value="1"/>
</dbReference>
<keyword evidence="8" id="KW-0472">Membrane</keyword>
<evidence type="ECO:0000256" key="7">
    <source>
        <dbReference type="RuleBase" id="RU003788"/>
    </source>
</evidence>
<dbReference type="InterPro" id="IPR051018">
    <property type="entry name" value="Bacteriophage_GH24"/>
</dbReference>
<dbReference type="InterPro" id="IPR033907">
    <property type="entry name" value="Endolysin_autolysin"/>
</dbReference>
<accession>A0A7W9B193</accession>
<gene>
    <name evidence="9" type="ORF">FHS76_004189</name>
</gene>
<reference evidence="9 10" key="1">
    <citation type="submission" date="2020-08" db="EMBL/GenBank/DDBJ databases">
        <title>Genomic Encyclopedia of Type Strains, Phase IV (KMG-IV): sequencing the most valuable type-strain genomes for metagenomic binning, comparative biology and taxonomic classification.</title>
        <authorList>
            <person name="Goeker M."/>
        </authorList>
    </citation>
    <scope>NUCLEOTIDE SEQUENCE [LARGE SCALE GENOMIC DNA]</scope>
    <source>
        <strain evidence="9 10">DSM 26944</strain>
    </source>
</reference>
<keyword evidence="5" id="KW-1035">Host cytoplasm</keyword>
<dbReference type="HAMAP" id="MF_04110">
    <property type="entry name" value="ENDOLYSIN_T4"/>
    <property type="match status" value="1"/>
</dbReference>
<dbReference type="InterPro" id="IPR023346">
    <property type="entry name" value="Lysozyme-like_dom_sf"/>
</dbReference>
<dbReference type="RefSeq" id="WP_183657465.1">
    <property type="nucleotide sequence ID" value="NZ_JACIJG010000027.1"/>
</dbReference>
<evidence type="ECO:0000256" key="6">
    <source>
        <dbReference type="ARBA" id="ARBA00023295"/>
    </source>
</evidence>
<comment type="caution">
    <text evidence="9">The sequence shown here is derived from an EMBL/GenBank/DDBJ whole genome shotgun (WGS) entry which is preliminary data.</text>
</comment>
<evidence type="ECO:0000256" key="3">
    <source>
        <dbReference type="ARBA" id="ARBA00022638"/>
    </source>
</evidence>
<evidence type="ECO:0000256" key="5">
    <source>
        <dbReference type="ARBA" id="ARBA00023200"/>
    </source>
</evidence>
<keyword evidence="8" id="KW-1133">Transmembrane helix</keyword>
<organism evidence="9 10">
    <name type="scientific">Brucella daejeonensis</name>
    <dbReference type="NCBI Taxonomy" id="659015"/>
    <lineage>
        <taxon>Bacteria</taxon>
        <taxon>Pseudomonadati</taxon>
        <taxon>Pseudomonadota</taxon>
        <taxon>Alphaproteobacteria</taxon>
        <taxon>Hyphomicrobiales</taxon>
        <taxon>Brucellaceae</taxon>
        <taxon>Brucella/Ochrobactrum group</taxon>
        <taxon>Brucella</taxon>
    </lineage>
</organism>
<evidence type="ECO:0000256" key="8">
    <source>
        <dbReference type="SAM" id="Phobius"/>
    </source>
</evidence>
<dbReference type="CDD" id="cd00737">
    <property type="entry name" value="lyz_endolysin_autolysin"/>
    <property type="match status" value="1"/>
</dbReference>
<dbReference type="GO" id="GO:0042742">
    <property type="term" value="P:defense response to bacterium"/>
    <property type="evidence" value="ECO:0007669"/>
    <property type="project" value="UniProtKB-KW"/>
</dbReference>
<evidence type="ECO:0000256" key="4">
    <source>
        <dbReference type="ARBA" id="ARBA00022801"/>
    </source>
</evidence>
<keyword evidence="6 7" id="KW-0326">Glycosidase</keyword>